<dbReference type="Gene3D" id="1.20.1530.20">
    <property type="match status" value="1"/>
</dbReference>
<keyword evidence="4 7" id="KW-1133">Transmembrane helix</keyword>
<evidence type="ECO:0000256" key="4">
    <source>
        <dbReference type="ARBA" id="ARBA00022989"/>
    </source>
</evidence>
<feature type="transmembrane region" description="Helical" evidence="7">
    <location>
        <begin position="123"/>
        <end position="144"/>
    </location>
</feature>
<feature type="transmembrane region" description="Helical" evidence="7">
    <location>
        <begin position="57"/>
        <end position="78"/>
    </location>
</feature>
<keyword evidence="3 7" id="KW-0812">Transmembrane</keyword>
<accession>A0ABV0LT71</accession>
<keyword evidence="6 7" id="KW-0472">Membrane</keyword>
<dbReference type="Proteomes" id="UP001440984">
    <property type="component" value="Unassembled WGS sequence"/>
</dbReference>
<dbReference type="Pfam" id="PF00999">
    <property type="entry name" value="Na_H_Exchanger"/>
    <property type="match status" value="1"/>
</dbReference>
<evidence type="ECO:0000256" key="1">
    <source>
        <dbReference type="ARBA" id="ARBA00004141"/>
    </source>
</evidence>
<feature type="transmembrane region" description="Helical" evidence="7">
    <location>
        <begin position="279"/>
        <end position="302"/>
    </location>
</feature>
<evidence type="ECO:0000256" key="6">
    <source>
        <dbReference type="ARBA" id="ARBA00023136"/>
    </source>
</evidence>
<dbReference type="PANTHER" id="PTHR32468">
    <property type="entry name" value="CATION/H + ANTIPORTER"/>
    <property type="match status" value="1"/>
</dbReference>
<evidence type="ECO:0000256" key="5">
    <source>
        <dbReference type="ARBA" id="ARBA00023065"/>
    </source>
</evidence>
<proteinExistence type="predicted"/>
<evidence type="ECO:0000313" key="10">
    <source>
        <dbReference type="Proteomes" id="UP001440984"/>
    </source>
</evidence>
<keyword evidence="10" id="KW-1185">Reference proteome</keyword>
<evidence type="ECO:0000256" key="2">
    <source>
        <dbReference type="ARBA" id="ARBA00022448"/>
    </source>
</evidence>
<feature type="domain" description="Cation/H+ exchanger transmembrane" evidence="8">
    <location>
        <begin position="18"/>
        <end position="367"/>
    </location>
</feature>
<dbReference type="PANTHER" id="PTHR32468:SF0">
    <property type="entry name" value="K(+)_H(+) ANTIPORTER 1"/>
    <property type="match status" value="1"/>
</dbReference>
<feature type="transmembrane region" description="Helical" evidence="7">
    <location>
        <begin position="90"/>
        <end position="111"/>
    </location>
</feature>
<evidence type="ECO:0000256" key="3">
    <source>
        <dbReference type="ARBA" id="ARBA00022692"/>
    </source>
</evidence>
<comment type="caution">
    <text evidence="9">The sequence shown here is derived from an EMBL/GenBank/DDBJ whole genome shotgun (WGS) entry which is preliminary data.</text>
</comment>
<evidence type="ECO:0000256" key="7">
    <source>
        <dbReference type="SAM" id="Phobius"/>
    </source>
</evidence>
<dbReference type="EMBL" id="JBDZYD010000020">
    <property type="protein sequence ID" value="MEQ0565512.1"/>
    <property type="molecule type" value="Genomic_DNA"/>
</dbReference>
<feature type="transmembrane region" description="Helical" evidence="7">
    <location>
        <begin position="256"/>
        <end position="273"/>
    </location>
</feature>
<organism evidence="9 10">
    <name type="scientific">Amycolatopsis melonis</name>
    <dbReference type="NCBI Taxonomy" id="3156488"/>
    <lineage>
        <taxon>Bacteria</taxon>
        <taxon>Bacillati</taxon>
        <taxon>Actinomycetota</taxon>
        <taxon>Actinomycetes</taxon>
        <taxon>Pseudonocardiales</taxon>
        <taxon>Pseudonocardiaceae</taxon>
        <taxon>Amycolatopsis</taxon>
    </lineage>
</organism>
<dbReference type="InterPro" id="IPR038770">
    <property type="entry name" value="Na+/solute_symporter_sf"/>
</dbReference>
<keyword evidence="5" id="KW-0406">Ion transport</keyword>
<comment type="subcellular location">
    <subcellularLocation>
        <location evidence="1">Membrane</location>
        <topology evidence="1">Multi-pass membrane protein</topology>
    </subcellularLocation>
</comment>
<feature type="transmembrane region" description="Helical" evidence="7">
    <location>
        <begin position="166"/>
        <end position="195"/>
    </location>
</feature>
<name>A0ABV0LT71_9PSEU</name>
<gene>
    <name evidence="9" type="ORF">ABJI51_41090</name>
</gene>
<protein>
    <submittedName>
        <fullName evidence="9">Cation:proton antiporter</fullName>
    </submittedName>
</protein>
<sequence>MPDLTVLLAALAVILGLARLAGAAAMRLGQPAVFGEILCGLALAPALRLLPATADSALTALAQLGLVLFLFAAGAHLAPSMTTRRLKSAVIPALGATLVPFALGAALAVWLAQRHARGGTGAFVLVVAAAMAVTALPVLARILAERGLLDAVAGQRALTAAAVSDVAAWTVLALATASAHGWSATLALLPLAVLWPARRRLGRLSRSSAMVVAAGLACAAAAVTEAAGLHPAIGAFFAGIVVGHAVPALAEPLSPAGSLLVPLYFVLVGRAVDVRLLDAALAADIAAVVAVAVAGKLGGAYLGARSGGLDPHPAGVFAVLMNTRGVTEIVFAGIGLNLGLLDGALYTAMVVMALLTTAMTGPLLTRLSRQREGV</sequence>
<feature type="transmembrane region" description="Helical" evidence="7">
    <location>
        <begin position="207"/>
        <end position="223"/>
    </location>
</feature>
<feature type="transmembrane region" description="Helical" evidence="7">
    <location>
        <begin position="33"/>
        <end position="50"/>
    </location>
</feature>
<keyword evidence="2" id="KW-0813">Transport</keyword>
<dbReference type="InterPro" id="IPR050794">
    <property type="entry name" value="CPA2_transporter"/>
</dbReference>
<dbReference type="InterPro" id="IPR006153">
    <property type="entry name" value="Cation/H_exchanger_TM"/>
</dbReference>
<evidence type="ECO:0000259" key="8">
    <source>
        <dbReference type="Pfam" id="PF00999"/>
    </source>
</evidence>
<feature type="transmembrane region" description="Helical" evidence="7">
    <location>
        <begin position="344"/>
        <end position="364"/>
    </location>
</feature>
<evidence type="ECO:0000313" key="9">
    <source>
        <dbReference type="EMBL" id="MEQ0565512.1"/>
    </source>
</evidence>
<dbReference type="RefSeq" id="WP_348956603.1">
    <property type="nucleotide sequence ID" value="NZ_JBDZYD010000020.1"/>
</dbReference>
<reference evidence="9 10" key="1">
    <citation type="submission" date="2024-05" db="EMBL/GenBank/DDBJ databases">
        <authorList>
            <person name="Zhao H."/>
            <person name="Xu Y."/>
            <person name="Lin S."/>
            <person name="Spain J.C."/>
            <person name="Zhou N.-Y."/>
        </authorList>
    </citation>
    <scope>NUCLEOTIDE SEQUENCE [LARGE SCALE GENOMIC DNA]</scope>
    <source>
        <strain evidence="9 10">NEAU-NG30</strain>
    </source>
</reference>